<organism evidence="1 4">
    <name type="scientific">Clonostachys chloroleuca</name>
    <dbReference type="NCBI Taxonomy" id="1926264"/>
    <lineage>
        <taxon>Eukaryota</taxon>
        <taxon>Fungi</taxon>
        <taxon>Dikarya</taxon>
        <taxon>Ascomycota</taxon>
        <taxon>Pezizomycotina</taxon>
        <taxon>Sordariomycetes</taxon>
        <taxon>Hypocreomycetidae</taxon>
        <taxon>Hypocreales</taxon>
        <taxon>Bionectriaceae</taxon>
        <taxon>Clonostachys</taxon>
    </lineage>
</organism>
<sequence>MSKSAKQLLKEAAEIYIAGRDDVQLAPDQTTGEDDFKYKRSPDVGGVVIDRSSDSGYVQISGGTKAAVKITTGLGERGYHCEIIAEGQSCMLYGRPTVWYIVPRS</sequence>
<comment type="caution">
    <text evidence="1">The sequence shown here is derived from an EMBL/GenBank/DDBJ whole genome shotgun (WGS) entry which is preliminary data.</text>
</comment>
<proteinExistence type="predicted"/>
<evidence type="ECO:0000313" key="3">
    <source>
        <dbReference type="EMBL" id="CAI6100989.1"/>
    </source>
</evidence>
<keyword evidence="4" id="KW-1185">Reference proteome</keyword>
<name>A0AA35Q4M8_9HYPO</name>
<evidence type="ECO:0000313" key="2">
    <source>
        <dbReference type="EMBL" id="CAI6091454.1"/>
    </source>
</evidence>
<dbReference type="EMBL" id="CABFNP030001149">
    <property type="protein sequence ID" value="CAI6091454.1"/>
    <property type="molecule type" value="Genomic_DNA"/>
</dbReference>
<dbReference type="AlphaFoldDB" id="A0AA35Q4M8"/>
<gene>
    <name evidence="1" type="ORF">CCHLO57077_00019527</name>
    <name evidence="3" type="ORF">CCHLO57077_00019613</name>
    <name evidence="2" type="ORF">CCHLO57077_00019626</name>
</gene>
<reference evidence="1" key="1">
    <citation type="submission" date="2023-01" db="EMBL/GenBank/DDBJ databases">
        <authorList>
            <person name="Piombo E."/>
        </authorList>
    </citation>
    <scope>NUCLEOTIDE SEQUENCE</scope>
</reference>
<dbReference type="EMBL" id="CABFNP030001357">
    <property type="protein sequence ID" value="CAI6100989.1"/>
    <property type="molecule type" value="Genomic_DNA"/>
</dbReference>
<protein>
    <submittedName>
        <fullName evidence="1">Uncharacterized protein</fullName>
    </submittedName>
</protein>
<dbReference type="EMBL" id="CABFNP030001121">
    <property type="protein sequence ID" value="CAI6091380.1"/>
    <property type="molecule type" value="Genomic_DNA"/>
</dbReference>
<evidence type="ECO:0000313" key="1">
    <source>
        <dbReference type="EMBL" id="CAI6091380.1"/>
    </source>
</evidence>
<evidence type="ECO:0000313" key="4">
    <source>
        <dbReference type="Proteomes" id="UP001160390"/>
    </source>
</evidence>
<dbReference type="Proteomes" id="UP001160390">
    <property type="component" value="Unassembled WGS sequence"/>
</dbReference>
<accession>A0AA35Q4M8</accession>